<dbReference type="EMBL" id="SOZD01000002">
    <property type="protein sequence ID" value="TFF25527.1"/>
    <property type="molecule type" value="Genomic_DNA"/>
</dbReference>
<dbReference type="Pfam" id="PF14384">
    <property type="entry name" value="BrnA_antitoxin"/>
    <property type="match status" value="1"/>
</dbReference>
<proteinExistence type="predicted"/>
<dbReference type="AlphaFoldDB" id="A0A4Y8RS39"/>
<gene>
    <name evidence="1" type="ORF">E3C22_09280</name>
</gene>
<dbReference type="RefSeq" id="WP_134761695.1">
    <property type="nucleotide sequence ID" value="NZ_SOZD01000002.1"/>
</dbReference>
<dbReference type="OrthoDB" id="361944at2"/>
<evidence type="ECO:0000313" key="2">
    <source>
        <dbReference type="Proteomes" id="UP000298179"/>
    </source>
</evidence>
<protein>
    <recommendedName>
        <fullName evidence="3">3-oxoacyl-ACP synthase</fullName>
    </recommendedName>
</protein>
<reference evidence="1 2" key="1">
    <citation type="submission" date="2019-03" db="EMBL/GenBank/DDBJ databases">
        <title>Jiella endophytica sp. nov., a novel endophytic bacterium isolated from root of Ficus microcarpa Linn. f.</title>
        <authorList>
            <person name="Tuo L."/>
        </authorList>
    </citation>
    <scope>NUCLEOTIDE SEQUENCE [LARGE SCALE GENOMIC DNA]</scope>
    <source>
        <strain evidence="1 2">CBS5Q-3</strain>
    </source>
</reference>
<name>A0A4Y8RS39_9HYPH</name>
<organism evidence="1 2">
    <name type="scientific">Jiella endophytica</name>
    <dbReference type="NCBI Taxonomy" id="2558362"/>
    <lineage>
        <taxon>Bacteria</taxon>
        <taxon>Pseudomonadati</taxon>
        <taxon>Pseudomonadota</taxon>
        <taxon>Alphaproteobacteria</taxon>
        <taxon>Hyphomicrobiales</taxon>
        <taxon>Aurantimonadaceae</taxon>
        <taxon>Jiella</taxon>
    </lineage>
</organism>
<evidence type="ECO:0008006" key="3">
    <source>
        <dbReference type="Google" id="ProtNLM"/>
    </source>
</evidence>
<comment type="caution">
    <text evidence="1">The sequence shown here is derived from an EMBL/GenBank/DDBJ whole genome shotgun (WGS) entry which is preliminary data.</text>
</comment>
<dbReference type="InterPro" id="IPR025528">
    <property type="entry name" value="BrnA_antitoxin"/>
</dbReference>
<evidence type="ECO:0000313" key="1">
    <source>
        <dbReference type="EMBL" id="TFF25527.1"/>
    </source>
</evidence>
<sequence length="87" mass="9819">MTKENIVRYSLNELLSKDGGTQDDAPEGPELGPDFWATAELVVPRAKKSIHLRIDQEVYDFFKSQGPGHLTRMGAVLRSYVEAQRRS</sequence>
<dbReference type="Proteomes" id="UP000298179">
    <property type="component" value="Unassembled WGS sequence"/>
</dbReference>
<accession>A0A4Y8RS39</accession>
<keyword evidence="2" id="KW-1185">Reference proteome</keyword>